<dbReference type="GO" id="GO:0005829">
    <property type="term" value="C:cytosol"/>
    <property type="evidence" value="ECO:0007669"/>
    <property type="project" value="TreeGrafter"/>
</dbReference>
<reference evidence="4 5" key="1">
    <citation type="submission" date="2019-01" db="EMBL/GenBank/DDBJ databases">
        <title>Draft genome sequence of Psathyrella aberdarensis IHI B618.</title>
        <authorList>
            <person name="Buettner E."/>
            <person name="Kellner H."/>
        </authorList>
    </citation>
    <scope>NUCLEOTIDE SEQUENCE [LARGE SCALE GENOMIC DNA]</scope>
    <source>
        <strain evidence="4 5">IHI B618</strain>
    </source>
</reference>
<dbReference type="GO" id="GO:0019240">
    <property type="term" value="P:citrulline biosynthetic process"/>
    <property type="evidence" value="ECO:0007669"/>
    <property type="project" value="TreeGrafter"/>
</dbReference>
<dbReference type="STRING" id="2316362.A0A4Q2D6X1"/>
<dbReference type="PANTHER" id="PTHR11405:SF5">
    <property type="entry name" value="CAD PROTEIN"/>
    <property type="match status" value="1"/>
</dbReference>
<evidence type="ECO:0000256" key="1">
    <source>
        <dbReference type="ARBA" id="ARBA00022598"/>
    </source>
</evidence>
<comment type="caution">
    <text evidence="4">The sequence shown here is derived from an EMBL/GenBank/DDBJ whole genome shotgun (WGS) entry which is preliminary data.</text>
</comment>
<protein>
    <submittedName>
        <fullName evidence="4">Uncharacterized protein</fullName>
    </submittedName>
</protein>
<keyword evidence="5" id="KW-1185">Reference proteome</keyword>
<evidence type="ECO:0000313" key="4">
    <source>
        <dbReference type="EMBL" id="RXW15227.1"/>
    </source>
</evidence>
<keyword evidence="3" id="KW-0067">ATP-binding</keyword>
<evidence type="ECO:0000256" key="2">
    <source>
        <dbReference type="ARBA" id="ARBA00022741"/>
    </source>
</evidence>
<dbReference type="GO" id="GO:0006541">
    <property type="term" value="P:glutamine metabolic process"/>
    <property type="evidence" value="ECO:0007669"/>
    <property type="project" value="TreeGrafter"/>
</dbReference>
<dbReference type="GO" id="GO:0006228">
    <property type="term" value="P:UTP biosynthetic process"/>
    <property type="evidence" value="ECO:0007669"/>
    <property type="project" value="TreeGrafter"/>
</dbReference>
<dbReference type="GO" id="GO:0004070">
    <property type="term" value="F:aspartate carbamoyltransferase activity"/>
    <property type="evidence" value="ECO:0007669"/>
    <property type="project" value="TreeGrafter"/>
</dbReference>
<dbReference type="AlphaFoldDB" id="A0A4Q2D6X1"/>
<dbReference type="OrthoDB" id="1924069at2759"/>
<accession>A0A4Q2D6X1</accession>
<evidence type="ECO:0000256" key="3">
    <source>
        <dbReference type="ARBA" id="ARBA00022840"/>
    </source>
</evidence>
<dbReference type="InterPro" id="IPR013815">
    <property type="entry name" value="ATP_grasp_subdomain_1"/>
</dbReference>
<dbReference type="Gene3D" id="3.30.1490.20">
    <property type="entry name" value="ATP-grasp fold, A domain"/>
    <property type="match status" value="1"/>
</dbReference>
<dbReference type="EMBL" id="SDEE01000579">
    <property type="protein sequence ID" value="RXW15227.1"/>
    <property type="molecule type" value="Genomic_DNA"/>
</dbReference>
<dbReference type="Proteomes" id="UP000290288">
    <property type="component" value="Unassembled WGS sequence"/>
</dbReference>
<dbReference type="GO" id="GO:0006207">
    <property type="term" value="P:'de novo' pyrimidine nucleobase biosynthetic process"/>
    <property type="evidence" value="ECO:0007669"/>
    <property type="project" value="TreeGrafter"/>
</dbReference>
<dbReference type="PANTHER" id="PTHR11405">
    <property type="entry name" value="CARBAMOYLTRANSFERASE FAMILY MEMBER"/>
    <property type="match status" value="1"/>
</dbReference>
<sequence length="126" mass="14003">MPNNIALPLYRQNLKIYGTLLGMVDTAENRLKFSRLLDEIEVDQPKWKDLSSDEEAGTFCETAGLCLLGHPEVSLDHLVVITKCIERAKGIKMSVVAKDGKMVMRYVSEHVKNAGIHSYGATLIVT</sequence>
<name>A0A4Q2D6X1_9AGAR</name>
<gene>
    <name evidence="4" type="ORF">EST38_g10626</name>
</gene>
<dbReference type="SUPFAM" id="SSF56059">
    <property type="entry name" value="Glutathione synthetase ATP-binding domain-like"/>
    <property type="match status" value="1"/>
</dbReference>
<keyword evidence="1" id="KW-0436">Ligase</keyword>
<proteinExistence type="predicted"/>
<evidence type="ECO:0000313" key="5">
    <source>
        <dbReference type="Proteomes" id="UP000290288"/>
    </source>
</evidence>
<dbReference type="GO" id="GO:0004088">
    <property type="term" value="F:carbamoyl-phosphate synthase (glutamine-hydrolyzing) activity"/>
    <property type="evidence" value="ECO:0007669"/>
    <property type="project" value="TreeGrafter"/>
</dbReference>
<dbReference type="GO" id="GO:0004151">
    <property type="term" value="F:dihydroorotase activity"/>
    <property type="evidence" value="ECO:0007669"/>
    <property type="project" value="TreeGrafter"/>
</dbReference>
<dbReference type="Gene3D" id="3.30.470.20">
    <property type="entry name" value="ATP-grasp fold, B domain"/>
    <property type="match status" value="2"/>
</dbReference>
<organism evidence="4 5">
    <name type="scientific">Candolleomyces aberdarensis</name>
    <dbReference type="NCBI Taxonomy" id="2316362"/>
    <lineage>
        <taxon>Eukaryota</taxon>
        <taxon>Fungi</taxon>
        <taxon>Dikarya</taxon>
        <taxon>Basidiomycota</taxon>
        <taxon>Agaricomycotina</taxon>
        <taxon>Agaricomycetes</taxon>
        <taxon>Agaricomycetidae</taxon>
        <taxon>Agaricales</taxon>
        <taxon>Agaricineae</taxon>
        <taxon>Psathyrellaceae</taxon>
        <taxon>Candolleomyces</taxon>
    </lineage>
</organism>
<dbReference type="GO" id="GO:0005524">
    <property type="term" value="F:ATP binding"/>
    <property type="evidence" value="ECO:0007669"/>
    <property type="project" value="UniProtKB-KW"/>
</dbReference>
<keyword evidence="2" id="KW-0547">Nucleotide-binding</keyword>